<dbReference type="Proteomes" id="UP000191663">
    <property type="component" value="Unassembled WGS sequence"/>
</dbReference>
<comment type="caution">
    <text evidence="1">The sequence shown here is derived from an EMBL/GenBank/DDBJ whole genome shotgun (WGS) entry which is preliminary data.</text>
</comment>
<evidence type="ECO:0000313" key="1">
    <source>
        <dbReference type="EMBL" id="OPX17768.1"/>
    </source>
</evidence>
<dbReference type="EMBL" id="MUKB01000080">
    <property type="protein sequence ID" value="OPX17768.1"/>
    <property type="molecule type" value="Genomic_DNA"/>
</dbReference>
<accession>A0A1V4QEK7</accession>
<dbReference type="AlphaFoldDB" id="A0A1V4QEK7"/>
<protein>
    <submittedName>
        <fullName evidence="1">Uncharacterized protein</fullName>
    </submittedName>
</protein>
<proteinExistence type="predicted"/>
<sequence length="113" mass="12921">MGSQKYILLLALFAQLFLLRCATITRAPVITPEQAFSRIVGSSFENAVKINADNSFEGIKAEYDWLEEHFPGYKFKEQALMIYQGKPYDCLTIITKDGVEKMIYFDISSFFGK</sequence>
<name>A0A1V4QEK7_UNCW3</name>
<gene>
    <name evidence="1" type="ORF">BXT86_04765</name>
</gene>
<organism evidence="1 2">
    <name type="scientific">candidate division WOR-3 bacterium 4484_100</name>
    <dbReference type="NCBI Taxonomy" id="1936077"/>
    <lineage>
        <taxon>Bacteria</taxon>
        <taxon>Bacteria division WOR-3</taxon>
    </lineage>
</organism>
<reference evidence="2" key="1">
    <citation type="submission" date="2017-01" db="EMBL/GenBank/DDBJ databases">
        <title>Novel pathways for hydrocarbon cycling and metabolic interdependencies in hydrothermal sediment communities.</title>
        <authorList>
            <person name="Dombrowski N."/>
            <person name="Seitz K."/>
            <person name="Teske A."/>
            <person name="Baker B."/>
        </authorList>
    </citation>
    <scope>NUCLEOTIDE SEQUENCE [LARGE SCALE GENOMIC DNA]</scope>
</reference>
<evidence type="ECO:0000313" key="2">
    <source>
        <dbReference type="Proteomes" id="UP000191663"/>
    </source>
</evidence>